<dbReference type="EMBL" id="FOVE01000017">
    <property type="protein sequence ID" value="SFN79556.1"/>
    <property type="molecule type" value="Genomic_DNA"/>
</dbReference>
<keyword evidence="3" id="KW-1185">Reference proteome</keyword>
<dbReference type="PANTHER" id="PTHR43745">
    <property type="entry name" value="NITROREDUCTASE MJ1384-RELATED"/>
    <property type="match status" value="1"/>
</dbReference>
<accession>A0A1I5BXS8</accession>
<dbReference type="STRING" id="83765.SAMN05660284_02289"/>
<dbReference type="PANTHER" id="PTHR43745:SF2">
    <property type="entry name" value="NITROREDUCTASE MJ1384-RELATED"/>
    <property type="match status" value="1"/>
</dbReference>
<proteinExistence type="predicted"/>
<feature type="domain" description="Nitroreductase" evidence="1">
    <location>
        <begin position="27"/>
        <end position="193"/>
    </location>
</feature>
<sequence length="196" mass="21314">MAHTLDTAITLPAPETEGGKPLMQVLKVRGSAREFSCEPLSRQLLSNLLWAATGVNRLASGKRTAPSARDWREIDVYVVIAEGAYLYDAQTHVLLPVAAGDLRQLTGEQEFVSTVPVNFVYVANLDRMIDAGVDRQALYSGTDTGFIAQNVYLFCASFDLACVVRGSIDRSAISTALQLNKHQRVILAQSVGYPAK</sequence>
<dbReference type="CDD" id="cd02142">
    <property type="entry name" value="McbC_SagB-like_oxidoreductase"/>
    <property type="match status" value="1"/>
</dbReference>
<dbReference type="Proteomes" id="UP000242869">
    <property type="component" value="Unassembled WGS sequence"/>
</dbReference>
<dbReference type="AlphaFoldDB" id="A0A1I5BXS8"/>
<evidence type="ECO:0000313" key="3">
    <source>
        <dbReference type="Proteomes" id="UP000242869"/>
    </source>
</evidence>
<dbReference type="SUPFAM" id="SSF55469">
    <property type="entry name" value="FMN-dependent nitroreductase-like"/>
    <property type="match status" value="1"/>
</dbReference>
<dbReference type="Pfam" id="PF00881">
    <property type="entry name" value="Nitroreductase"/>
    <property type="match status" value="1"/>
</dbReference>
<protein>
    <submittedName>
        <fullName evidence="2">SagB-type dehydrogenase domain-containing protein</fullName>
    </submittedName>
</protein>
<dbReference type="OrthoDB" id="9801593at2"/>
<dbReference type="InterPro" id="IPR052544">
    <property type="entry name" value="Bacteriocin_Proc_Enz"/>
</dbReference>
<evidence type="ECO:0000259" key="1">
    <source>
        <dbReference type="Pfam" id="PF00881"/>
    </source>
</evidence>
<organism evidence="2 3">
    <name type="scientific">Formivibrio citricus</name>
    <dbReference type="NCBI Taxonomy" id="83765"/>
    <lineage>
        <taxon>Bacteria</taxon>
        <taxon>Pseudomonadati</taxon>
        <taxon>Pseudomonadota</taxon>
        <taxon>Betaproteobacteria</taxon>
        <taxon>Neisseriales</taxon>
        <taxon>Chitinibacteraceae</taxon>
        <taxon>Formivibrio</taxon>
    </lineage>
</organism>
<dbReference type="Gene3D" id="3.40.109.10">
    <property type="entry name" value="NADH Oxidase"/>
    <property type="match status" value="1"/>
</dbReference>
<reference evidence="3" key="1">
    <citation type="submission" date="2016-10" db="EMBL/GenBank/DDBJ databases">
        <authorList>
            <person name="Varghese N."/>
            <person name="Submissions S."/>
        </authorList>
    </citation>
    <scope>NUCLEOTIDE SEQUENCE [LARGE SCALE GENOMIC DNA]</scope>
    <source>
        <strain evidence="3">DSM 6150</strain>
    </source>
</reference>
<gene>
    <name evidence="2" type="ORF">SAMN05660284_02289</name>
</gene>
<name>A0A1I5BXS8_9NEIS</name>
<evidence type="ECO:0000313" key="2">
    <source>
        <dbReference type="EMBL" id="SFN79556.1"/>
    </source>
</evidence>
<dbReference type="GO" id="GO:0016491">
    <property type="term" value="F:oxidoreductase activity"/>
    <property type="evidence" value="ECO:0007669"/>
    <property type="project" value="InterPro"/>
</dbReference>
<dbReference type="InterPro" id="IPR000415">
    <property type="entry name" value="Nitroreductase-like"/>
</dbReference>
<dbReference type="InterPro" id="IPR029479">
    <property type="entry name" value="Nitroreductase"/>
</dbReference>